<gene>
    <name evidence="1" type="ORF">AWV77_17675</name>
</gene>
<reference evidence="2" key="1">
    <citation type="submission" date="2016-01" db="EMBL/GenBank/DDBJ databases">
        <authorList>
            <person name="Gamez R.M."/>
            <person name="Rodriguez F."/>
            <person name="Bernal J.F."/>
            <person name="Agarwala R."/>
            <person name="Landsman D."/>
            <person name="Marino-Ramirez L."/>
        </authorList>
    </citation>
    <scope>NUCLEOTIDE SEQUENCE [LARGE SCALE GENOMIC DNA]</scope>
    <source>
        <strain evidence="2">Ps006</strain>
    </source>
</reference>
<proteinExistence type="predicted"/>
<dbReference type="RefSeq" id="WP_060755481.1">
    <property type="nucleotide sequence ID" value="NZ_LRMR01000024.1"/>
</dbReference>
<dbReference type="OrthoDB" id="194359at2"/>
<accession>A0A0X7K1D6</accession>
<dbReference type="AlphaFoldDB" id="A0A0X7K1D6"/>
<protein>
    <submittedName>
        <fullName evidence="1">Uncharacterized protein</fullName>
    </submittedName>
</protein>
<evidence type="ECO:0000313" key="1">
    <source>
        <dbReference type="EMBL" id="KWU49503.1"/>
    </source>
</evidence>
<dbReference type="EMBL" id="LRMR01000024">
    <property type="protein sequence ID" value="KWU49503.1"/>
    <property type="molecule type" value="Genomic_DNA"/>
</dbReference>
<organism evidence="1 2">
    <name type="scientific">Pseudomonas palleroniana</name>
    <dbReference type="NCBI Taxonomy" id="191390"/>
    <lineage>
        <taxon>Bacteria</taxon>
        <taxon>Pseudomonadati</taxon>
        <taxon>Pseudomonadota</taxon>
        <taxon>Gammaproteobacteria</taxon>
        <taxon>Pseudomonadales</taxon>
        <taxon>Pseudomonadaceae</taxon>
        <taxon>Pseudomonas</taxon>
    </lineage>
</organism>
<evidence type="ECO:0000313" key="2">
    <source>
        <dbReference type="Proteomes" id="UP000067111"/>
    </source>
</evidence>
<sequence length="241" mass="26848">MKSQDIVILFKLISLDLQARGERVKKREFTLKRDFEEAMLLAPEASPDYLDHVLNLRLTGNSEKIELSPVEKWEGWEDSEDATTPPNLESYSVRALSASLALSKSEVSNSLNRCREIGLIFTDLSSGKPTVRNTALLDFVKYAIRYVFPTKPGPIVRGIPTAFAAPIMAGKVMSGGDLIPVWPDANGKRKGQQVLPLFKTVPVAVKKDELLYHFLALVDAIRIGGPRETKIADAMLREWIL</sequence>
<name>A0A0X7K1D6_9PSED</name>
<dbReference type="Proteomes" id="UP000067111">
    <property type="component" value="Unassembled WGS sequence"/>
</dbReference>
<comment type="caution">
    <text evidence="1">The sequence shown here is derived from an EMBL/GenBank/DDBJ whole genome shotgun (WGS) entry which is preliminary data.</text>
</comment>